<accession>A0ABR2MFM5</accession>
<dbReference type="Proteomes" id="UP001412067">
    <property type="component" value="Unassembled WGS sequence"/>
</dbReference>
<evidence type="ECO:0008006" key="3">
    <source>
        <dbReference type="Google" id="ProtNLM"/>
    </source>
</evidence>
<organism evidence="1 2">
    <name type="scientific">Platanthera guangdongensis</name>
    <dbReference type="NCBI Taxonomy" id="2320717"/>
    <lineage>
        <taxon>Eukaryota</taxon>
        <taxon>Viridiplantae</taxon>
        <taxon>Streptophyta</taxon>
        <taxon>Embryophyta</taxon>
        <taxon>Tracheophyta</taxon>
        <taxon>Spermatophyta</taxon>
        <taxon>Magnoliopsida</taxon>
        <taxon>Liliopsida</taxon>
        <taxon>Asparagales</taxon>
        <taxon>Orchidaceae</taxon>
        <taxon>Orchidoideae</taxon>
        <taxon>Orchideae</taxon>
        <taxon>Orchidinae</taxon>
        <taxon>Platanthera</taxon>
    </lineage>
</organism>
<keyword evidence="2" id="KW-1185">Reference proteome</keyword>
<protein>
    <recommendedName>
        <fullName evidence="3">Ribosomal protein S18</fullName>
    </recommendedName>
</protein>
<sequence>MESPFNKIAKVLFSETLEVEHKVKLHILISSIATSPLPPLRYSHPLLPITLLGGMGYPSRKRRNIESFFGADCDSQPLSRRLFSRRNIEGLRKSVESTRRLAYTQRQKFYLANYLHMPPR</sequence>
<reference evidence="1 2" key="1">
    <citation type="journal article" date="2022" name="Nat. Plants">
        <title>Genomes of leafy and leafless Platanthera orchids illuminate the evolution of mycoheterotrophy.</title>
        <authorList>
            <person name="Li M.H."/>
            <person name="Liu K.W."/>
            <person name="Li Z."/>
            <person name="Lu H.C."/>
            <person name="Ye Q.L."/>
            <person name="Zhang D."/>
            <person name="Wang J.Y."/>
            <person name="Li Y.F."/>
            <person name="Zhong Z.M."/>
            <person name="Liu X."/>
            <person name="Yu X."/>
            <person name="Liu D.K."/>
            <person name="Tu X.D."/>
            <person name="Liu B."/>
            <person name="Hao Y."/>
            <person name="Liao X.Y."/>
            <person name="Jiang Y.T."/>
            <person name="Sun W.H."/>
            <person name="Chen J."/>
            <person name="Chen Y.Q."/>
            <person name="Ai Y."/>
            <person name="Zhai J.W."/>
            <person name="Wu S.S."/>
            <person name="Zhou Z."/>
            <person name="Hsiao Y.Y."/>
            <person name="Wu W.L."/>
            <person name="Chen Y.Y."/>
            <person name="Lin Y.F."/>
            <person name="Hsu J.L."/>
            <person name="Li C.Y."/>
            <person name="Wang Z.W."/>
            <person name="Zhao X."/>
            <person name="Zhong W.Y."/>
            <person name="Ma X.K."/>
            <person name="Ma L."/>
            <person name="Huang J."/>
            <person name="Chen G.Z."/>
            <person name="Huang M.Z."/>
            <person name="Huang L."/>
            <person name="Peng D.H."/>
            <person name="Luo Y.B."/>
            <person name="Zou S.Q."/>
            <person name="Chen S.P."/>
            <person name="Lan S."/>
            <person name="Tsai W.C."/>
            <person name="Van de Peer Y."/>
            <person name="Liu Z.J."/>
        </authorList>
    </citation>
    <scope>NUCLEOTIDE SEQUENCE [LARGE SCALE GENOMIC DNA]</scope>
    <source>
        <strain evidence="1">Lor288</strain>
    </source>
</reference>
<evidence type="ECO:0000313" key="1">
    <source>
        <dbReference type="EMBL" id="KAK8962851.1"/>
    </source>
</evidence>
<evidence type="ECO:0000313" key="2">
    <source>
        <dbReference type="Proteomes" id="UP001412067"/>
    </source>
</evidence>
<gene>
    <name evidence="1" type="ORF">KSP40_PGU010422</name>
</gene>
<proteinExistence type="predicted"/>
<dbReference type="EMBL" id="JBBWWR010000008">
    <property type="protein sequence ID" value="KAK8962851.1"/>
    <property type="molecule type" value="Genomic_DNA"/>
</dbReference>
<name>A0ABR2MFM5_9ASPA</name>
<comment type="caution">
    <text evidence="1">The sequence shown here is derived from an EMBL/GenBank/DDBJ whole genome shotgun (WGS) entry which is preliminary data.</text>
</comment>